<feature type="compositionally biased region" description="Basic and acidic residues" evidence="1">
    <location>
        <begin position="174"/>
        <end position="184"/>
    </location>
</feature>
<dbReference type="Proteomes" id="UP001178507">
    <property type="component" value="Unassembled WGS sequence"/>
</dbReference>
<feature type="compositionally biased region" description="Polar residues" evidence="1">
    <location>
        <begin position="88"/>
        <end position="97"/>
    </location>
</feature>
<comment type="caution">
    <text evidence="2">The sequence shown here is derived from an EMBL/GenBank/DDBJ whole genome shotgun (WGS) entry which is preliminary data.</text>
</comment>
<name>A0AA36IIV4_9DINO</name>
<proteinExistence type="predicted"/>
<feature type="region of interest" description="Disordered" evidence="1">
    <location>
        <begin position="26"/>
        <end position="184"/>
    </location>
</feature>
<keyword evidence="3" id="KW-1185">Reference proteome</keyword>
<dbReference type="AlphaFoldDB" id="A0AA36IIV4"/>
<feature type="compositionally biased region" description="Basic and acidic residues" evidence="1">
    <location>
        <begin position="98"/>
        <end position="115"/>
    </location>
</feature>
<organism evidence="2 3">
    <name type="scientific">Effrenium voratum</name>
    <dbReference type="NCBI Taxonomy" id="2562239"/>
    <lineage>
        <taxon>Eukaryota</taxon>
        <taxon>Sar</taxon>
        <taxon>Alveolata</taxon>
        <taxon>Dinophyceae</taxon>
        <taxon>Suessiales</taxon>
        <taxon>Symbiodiniaceae</taxon>
        <taxon>Effrenium</taxon>
    </lineage>
</organism>
<evidence type="ECO:0000256" key="1">
    <source>
        <dbReference type="SAM" id="MobiDB-lite"/>
    </source>
</evidence>
<evidence type="ECO:0000313" key="2">
    <source>
        <dbReference type="EMBL" id="CAJ1387155.1"/>
    </source>
</evidence>
<dbReference type="EMBL" id="CAUJNA010001469">
    <property type="protein sequence ID" value="CAJ1387155.1"/>
    <property type="molecule type" value="Genomic_DNA"/>
</dbReference>
<feature type="compositionally biased region" description="Basic and acidic residues" evidence="1">
    <location>
        <begin position="48"/>
        <end position="81"/>
    </location>
</feature>
<protein>
    <submittedName>
        <fullName evidence="2">Uncharacterized protein</fullName>
    </submittedName>
</protein>
<reference evidence="2" key="1">
    <citation type="submission" date="2023-08" db="EMBL/GenBank/DDBJ databases">
        <authorList>
            <person name="Chen Y."/>
            <person name="Shah S."/>
            <person name="Dougan E. K."/>
            <person name="Thang M."/>
            <person name="Chan C."/>
        </authorList>
    </citation>
    <scope>NUCLEOTIDE SEQUENCE</scope>
</reference>
<evidence type="ECO:0000313" key="3">
    <source>
        <dbReference type="Proteomes" id="UP001178507"/>
    </source>
</evidence>
<gene>
    <name evidence="2" type="ORF">EVOR1521_LOCUS13287</name>
</gene>
<accession>A0AA36IIV4</accession>
<feature type="compositionally biased region" description="Low complexity" evidence="1">
    <location>
        <begin position="26"/>
        <end position="35"/>
    </location>
</feature>
<sequence>MEASRATAAEEGLQRTAEGLAAQLAQQGGEQLAMAERSKELAALMEQGHAEAKASQEAEKTALDTRLQEEQKAAEASREALQEMVSEMSRNAEAQLQQEKDRALEAEQGLREGLRRAGAAGAGPGVLRQAKDALAPSDSEAQAAATEESVRLSRGSEELRKQPGTEGPIGGLHEQSEKVEANPE</sequence>
<feature type="compositionally biased region" description="Basic and acidic residues" evidence="1">
    <location>
        <begin position="148"/>
        <end position="163"/>
    </location>
</feature>